<protein>
    <recommendedName>
        <fullName evidence="3">Metallo-beta-lactamase domain-containing protein</fullName>
    </recommendedName>
</protein>
<accession>A0A0A0HX40</accession>
<dbReference type="Gene3D" id="3.60.15.10">
    <property type="entry name" value="Ribonuclease Z/Hydroxyacylglutathione hydrolase-like"/>
    <property type="match status" value="1"/>
</dbReference>
<organism evidence="1 2">
    <name type="scientific">Paracoccidioides brasiliensis (strain Pb18)</name>
    <dbReference type="NCBI Taxonomy" id="502780"/>
    <lineage>
        <taxon>Eukaryota</taxon>
        <taxon>Fungi</taxon>
        <taxon>Dikarya</taxon>
        <taxon>Ascomycota</taxon>
        <taxon>Pezizomycotina</taxon>
        <taxon>Eurotiomycetes</taxon>
        <taxon>Eurotiomycetidae</taxon>
        <taxon>Onygenales</taxon>
        <taxon>Ajellomycetaceae</taxon>
        <taxon>Paracoccidioides</taxon>
    </lineage>
</organism>
<keyword evidence="2" id="KW-1185">Reference proteome</keyword>
<dbReference type="HOGENOM" id="CLU_2483982_0_0_1"/>
<evidence type="ECO:0000313" key="1">
    <source>
        <dbReference type="EMBL" id="KGM91985.1"/>
    </source>
</evidence>
<dbReference type="AlphaFoldDB" id="A0A0A0HX40"/>
<dbReference type="Proteomes" id="UP000001628">
    <property type="component" value="Unassembled WGS sequence"/>
</dbReference>
<evidence type="ECO:0000313" key="2">
    <source>
        <dbReference type="Proteomes" id="UP000001628"/>
    </source>
</evidence>
<dbReference type="KEGG" id="pbn:PADG_11965"/>
<dbReference type="RefSeq" id="XP_010761181.1">
    <property type="nucleotide sequence ID" value="XM_010762879.1"/>
</dbReference>
<sequence>MDYFVDGSVFIIDAPGHVAGHLNLLVRIDSEKCMYLAGDTAHDVRVYNGAREKSDDDEEWVEVILSHGKMDGEVIIQSKYHRIKRHG</sequence>
<dbReference type="EMBL" id="KN275962">
    <property type="protein sequence ID" value="KGM91985.1"/>
    <property type="molecule type" value="Genomic_DNA"/>
</dbReference>
<dbReference type="OrthoDB" id="10250730at2759"/>
<reference evidence="1 2" key="1">
    <citation type="journal article" date="2011" name="PLoS Genet.">
        <title>Comparative genomic analysis of human fungal pathogens causing paracoccidioidomycosis.</title>
        <authorList>
            <person name="Desjardins C.A."/>
            <person name="Champion M.D."/>
            <person name="Holder J.W."/>
            <person name="Muszewska A."/>
            <person name="Goldberg J."/>
            <person name="Bailao A.M."/>
            <person name="Brigido M.M."/>
            <person name="Ferreira M.E."/>
            <person name="Garcia A.M."/>
            <person name="Grynberg M."/>
            <person name="Gujja S."/>
            <person name="Heiman D.I."/>
            <person name="Henn M.R."/>
            <person name="Kodira C.D."/>
            <person name="Leon-Narvaez H."/>
            <person name="Longo L.V."/>
            <person name="Ma L.J."/>
            <person name="Malavazi I."/>
            <person name="Matsuo A.L."/>
            <person name="Morais F.V."/>
            <person name="Pereira M."/>
            <person name="Rodriguez-Brito S."/>
            <person name="Sakthikumar S."/>
            <person name="Salem-Izacc S.M."/>
            <person name="Sykes S.M."/>
            <person name="Teixeira M.M."/>
            <person name="Vallejo M.C."/>
            <person name="Walter M.E."/>
            <person name="Yandava C."/>
            <person name="Young S."/>
            <person name="Zeng Q."/>
            <person name="Zucker J."/>
            <person name="Felipe M.S."/>
            <person name="Goldman G.H."/>
            <person name="Haas B.J."/>
            <person name="McEwen J.G."/>
            <person name="Nino-Vega G."/>
            <person name="Puccia R."/>
            <person name="San-Blas G."/>
            <person name="Soares C.M."/>
            <person name="Birren B.W."/>
            <person name="Cuomo C.A."/>
        </authorList>
    </citation>
    <scope>NUCLEOTIDE SEQUENCE [LARGE SCALE GENOMIC DNA]</scope>
    <source>
        <strain evidence="1 2">Pb18</strain>
    </source>
</reference>
<dbReference type="InterPro" id="IPR036866">
    <property type="entry name" value="RibonucZ/Hydroxyglut_hydro"/>
</dbReference>
<dbReference type="SUPFAM" id="SSF56281">
    <property type="entry name" value="Metallo-hydrolase/oxidoreductase"/>
    <property type="match status" value="1"/>
</dbReference>
<proteinExistence type="predicted"/>
<evidence type="ECO:0008006" key="3">
    <source>
        <dbReference type="Google" id="ProtNLM"/>
    </source>
</evidence>
<dbReference type="InParanoid" id="A0A0A0HX40"/>
<name>A0A0A0HX40_PARBD</name>
<dbReference type="GeneID" id="22587862"/>
<dbReference type="VEuPathDB" id="FungiDB:PADG_11965"/>
<gene>
    <name evidence="1" type="ORF">PADG_11965</name>
</gene>